<dbReference type="VEuPathDB" id="FungiDB:BDBG_00640"/>
<accession>A0A179U7R9</accession>
<dbReference type="EMBL" id="GG657448">
    <property type="protein sequence ID" value="OAT04004.1"/>
    <property type="molecule type" value="Genomic_DNA"/>
</dbReference>
<name>A0A179U7R9_BLAGS</name>
<dbReference type="KEGG" id="bgh:BDBG_00640"/>
<reference evidence="2" key="1">
    <citation type="journal article" date="2015" name="PLoS Genet.">
        <title>The dynamic genome and transcriptome of the human fungal pathogen Blastomyces and close relative Emmonsia.</title>
        <authorList>
            <person name="Munoz J.F."/>
            <person name="Gauthier G.M."/>
            <person name="Desjardins C.A."/>
            <person name="Gallo J.E."/>
            <person name="Holder J."/>
            <person name="Sullivan T.D."/>
            <person name="Marty A.J."/>
            <person name="Carmen J.C."/>
            <person name="Chen Z."/>
            <person name="Ding L."/>
            <person name="Gujja S."/>
            <person name="Magrini V."/>
            <person name="Misas E."/>
            <person name="Mitreva M."/>
            <person name="Priest M."/>
            <person name="Saif S."/>
            <person name="Whiston E.A."/>
            <person name="Young S."/>
            <person name="Zeng Q."/>
            <person name="Goldman W.E."/>
            <person name="Mardis E.R."/>
            <person name="Taylor J.W."/>
            <person name="McEwen J.G."/>
            <person name="Clay O.K."/>
            <person name="Klein B.S."/>
            <person name="Cuomo C.A."/>
        </authorList>
    </citation>
    <scope>NUCLEOTIDE SEQUENCE [LARGE SCALE GENOMIC DNA]</scope>
    <source>
        <strain evidence="2">SLH14081</strain>
    </source>
</reference>
<protein>
    <submittedName>
        <fullName evidence="1">Uncharacterized protein</fullName>
    </submittedName>
</protein>
<sequence>MVNVLFSRSLPAEPRFNTELPSELTQIQLLAEVLTGVKLTKGFLKQKKVGQFWIVSRRTLRVTSGDSRKLASISPREEAEDTMAVSYRILTMGQRPHRSGEFFGLMLS</sequence>
<evidence type="ECO:0000313" key="2">
    <source>
        <dbReference type="Proteomes" id="UP000002038"/>
    </source>
</evidence>
<dbReference type="GeneID" id="42527974"/>
<dbReference type="AlphaFoldDB" id="A0A179U7R9"/>
<keyword evidence="2" id="KW-1185">Reference proteome</keyword>
<organism evidence="1 2">
    <name type="scientific">Blastomyces gilchristii (strain SLH14081)</name>
    <name type="common">Blastomyces dermatitidis</name>
    <dbReference type="NCBI Taxonomy" id="559298"/>
    <lineage>
        <taxon>Eukaryota</taxon>
        <taxon>Fungi</taxon>
        <taxon>Dikarya</taxon>
        <taxon>Ascomycota</taxon>
        <taxon>Pezizomycotina</taxon>
        <taxon>Eurotiomycetes</taxon>
        <taxon>Eurotiomycetidae</taxon>
        <taxon>Onygenales</taxon>
        <taxon>Ajellomycetaceae</taxon>
        <taxon>Blastomyces</taxon>
    </lineage>
</organism>
<proteinExistence type="predicted"/>
<gene>
    <name evidence="1" type="ORF">BDBG_00640</name>
</gene>
<dbReference type="Proteomes" id="UP000002038">
    <property type="component" value="Unassembled WGS sequence"/>
</dbReference>
<evidence type="ECO:0000313" key="1">
    <source>
        <dbReference type="EMBL" id="OAT04004.1"/>
    </source>
</evidence>
<dbReference type="RefSeq" id="XP_031575938.1">
    <property type="nucleotide sequence ID" value="XM_031719979.1"/>
</dbReference>